<comment type="caution">
    <text evidence="1">The sequence shown here is derived from an EMBL/GenBank/DDBJ whole genome shotgun (WGS) entry which is preliminary data.</text>
</comment>
<accession>A0A8K0K359</accession>
<protein>
    <submittedName>
        <fullName evidence="1">Uncharacterized protein</fullName>
    </submittedName>
</protein>
<reference evidence="1" key="1">
    <citation type="submission" date="2013-04" db="EMBL/GenBank/DDBJ databases">
        <authorList>
            <person name="Qu J."/>
            <person name="Murali S.C."/>
            <person name="Bandaranaike D."/>
            <person name="Bellair M."/>
            <person name="Blankenburg K."/>
            <person name="Chao H."/>
            <person name="Dinh H."/>
            <person name="Doddapaneni H."/>
            <person name="Downs B."/>
            <person name="Dugan-Rocha S."/>
            <person name="Elkadiri S."/>
            <person name="Gnanaolivu R.D."/>
            <person name="Hernandez B."/>
            <person name="Javaid M."/>
            <person name="Jayaseelan J.C."/>
            <person name="Lee S."/>
            <person name="Li M."/>
            <person name="Ming W."/>
            <person name="Munidasa M."/>
            <person name="Muniz J."/>
            <person name="Nguyen L."/>
            <person name="Ongeri F."/>
            <person name="Osuji N."/>
            <person name="Pu L.-L."/>
            <person name="Puazo M."/>
            <person name="Qu C."/>
            <person name="Quiroz J."/>
            <person name="Raj R."/>
            <person name="Weissenberger G."/>
            <person name="Xin Y."/>
            <person name="Zou X."/>
            <person name="Han Y."/>
            <person name="Richards S."/>
            <person name="Worley K."/>
            <person name="Muzny D."/>
            <person name="Gibbs R."/>
        </authorList>
    </citation>
    <scope>NUCLEOTIDE SEQUENCE</scope>
    <source>
        <strain evidence="1">Sampled in the wild</strain>
    </source>
</reference>
<dbReference type="AlphaFoldDB" id="A0A8K0K359"/>
<name>A0A8K0K359_LADFU</name>
<reference evidence="1" key="2">
    <citation type="submission" date="2017-10" db="EMBL/GenBank/DDBJ databases">
        <title>Ladona fulva Genome sequencing and assembly.</title>
        <authorList>
            <person name="Murali S."/>
            <person name="Richards S."/>
            <person name="Bandaranaike D."/>
            <person name="Bellair M."/>
            <person name="Blankenburg K."/>
            <person name="Chao H."/>
            <person name="Dinh H."/>
            <person name="Doddapaneni H."/>
            <person name="Dugan-Rocha S."/>
            <person name="Elkadiri S."/>
            <person name="Gnanaolivu R."/>
            <person name="Hernandez B."/>
            <person name="Skinner E."/>
            <person name="Javaid M."/>
            <person name="Lee S."/>
            <person name="Li M."/>
            <person name="Ming W."/>
            <person name="Munidasa M."/>
            <person name="Muniz J."/>
            <person name="Nguyen L."/>
            <person name="Hughes D."/>
            <person name="Osuji N."/>
            <person name="Pu L.-L."/>
            <person name="Puazo M."/>
            <person name="Qu C."/>
            <person name="Quiroz J."/>
            <person name="Raj R."/>
            <person name="Weissenberger G."/>
            <person name="Xin Y."/>
            <person name="Zou X."/>
            <person name="Han Y."/>
            <person name="Worley K."/>
            <person name="Muzny D."/>
            <person name="Gibbs R."/>
        </authorList>
    </citation>
    <scope>NUCLEOTIDE SEQUENCE</scope>
    <source>
        <strain evidence="1">Sampled in the wild</strain>
    </source>
</reference>
<evidence type="ECO:0000313" key="2">
    <source>
        <dbReference type="Proteomes" id="UP000792457"/>
    </source>
</evidence>
<organism evidence="1 2">
    <name type="scientific">Ladona fulva</name>
    <name type="common">Scarce chaser dragonfly</name>
    <name type="synonym">Libellula fulva</name>
    <dbReference type="NCBI Taxonomy" id="123851"/>
    <lineage>
        <taxon>Eukaryota</taxon>
        <taxon>Metazoa</taxon>
        <taxon>Ecdysozoa</taxon>
        <taxon>Arthropoda</taxon>
        <taxon>Hexapoda</taxon>
        <taxon>Insecta</taxon>
        <taxon>Pterygota</taxon>
        <taxon>Palaeoptera</taxon>
        <taxon>Odonata</taxon>
        <taxon>Epiprocta</taxon>
        <taxon>Anisoptera</taxon>
        <taxon>Libelluloidea</taxon>
        <taxon>Libellulidae</taxon>
        <taxon>Ladona</taxon>
    </lineage>
</organism>
<evidence type="ECO:0000313" key="1">
    <source>
        <dbReference type="EMBL" id="KAG8226961.1"/>
    </source>
</evidence>
<feature type="non-terminal residue" evidence="1">
    <location>
        <position position="103"/>
    </location>
</feature>
<gene>
    <name evidence="1" type="ORF">J437_LFUL009512</name>
</gene>
<keyword evidence="2" id="KW-1185">Reference proteome</keyword>
<dbReference type="Proteomes" id="UP000792457">
    <property type="component" value="Unassembled WGS sequence"/>
</dbReference>
<sequence length="103" mass="12038">MTKAELIEYVTMHKDMSKRFYINEPAEMNGHRVLHLPPYHSHFNAIGMKKLIHEDIGKVTPQRWADMVRHAVKELGDAWKKEGILEECIEQMVVDMRDCSSSE</sequence>
<proteinExistence type="predicted"/>
<dbReference type="OrthoDB" id="6757964at2759"/>
<dbReference type="EMBL" id="KZ308306">
    <property type="protein sequence ID" value="KAG8226961.1"/>
    <property type="molecule type" value="Genomic_DNA"/>
</dbReference>